<reference evidence="1" key="1">
    <citation type="submission" date="2018-05" db="EMBL/GenBank/DDBJ databases">
        <authorList>
            <person name="Lanie J.A."/>
            <person name="Ng W.-L."/>
            <person name="Kazmierczak K.M."/>
            <person name="Andrzejewski T.M."/>
            <person name="Davidsen T.M."/>
            <person name="Wayne K.J."/>
            <person name="Tettelin H."/>
            <person name="Glass J.I."/>
            <person name="Rusch D."/>
            <person name="Podicherti R."/>
            <person name="Tsui H.-C.T."/>
            <person name="Winkler M.E."/>
        </authorList>
    </citation>
    <scope>NUCLEOTIDE SEQUENCE</scope>
</reference>
<sequence length="37" mass="4239">MRRQKPSAVRPNDYFPGQQRIRLASRDASLLATLEPV</sequence>
<dbReference type="EMBL" id="UINC01011134">
    <property type="protein sequence ID" value="SVA49268.1"/>
    <property type="molecule type" value="Genomic_DNA"/>
</dbReference>
<protein>
    <submittedName>
        <fullName evidence="1">Uncharacterized protein</fullName>
    </submittedName>
</protein>
<evidence type="ECO:0000313" key="1">
    <source>
        <dbReference type="EMBL" id="SVA49268.1"/>
    </source>
</evidence>
<dbReference type="AlphaFoldDB" id="A0A381WB77"/>
<organism evidence="1">
    <name type="scientific">marine metagenome</name>
    <dbReference type="NCBI Taxonomy" id="408172"/>
    <lineage>
        <taxon>unclassified sequences</taxon>
        <taxon>metagenomes</taxon>
        <taxon>ecological metagenomes</taxon>
    </lineage>
</organism>
<proteinExistence type="predicted"/>
<gene>
    <name evidence="1" type="ORF">METZ01_LOCUS102122</name>
</gene>
<name>A0A381WB77_9ZZZZ</name>
<accession>A0A381WB77</accession>